<sequence>MTFDELKDAVYKAGVIGAGGAGFPTHIKLVKDMDYLVINGAECEPLIYTDYELMEHYGEAILKVIRQMLETLQIKKAVWGIKKKHQKLIDKLSAMTQLNANIEICALPNIYPAGDELTLIYHCTGRIVAKGKLPSSQKIIELNVETLLNIYKVLYEKQPVTEKYVMIGGAVEESLILKVPIGTPFRELIKQVKPLDSDYELLVGGPMMGSFGSKDDYVTKTTKAILLFPKESELYRIKQVIDWNSMKRVMSSCSQCQMCTDLCPRNKLGHQVEPHKLMNAFANGLLSQSGALKTALGCCGCNICSYFACHHDLMPSQFMMTVKQELLKNGIRPHEEPTDVKVGAKVHVPADRLLDKLSIRLYDKHARWIEEPLNVERVYLSCVAHVGKPAIPIVKVGEEVFKGKLVATASEDGISTNLHSSINGVVSSVTKQEIVIERGRLR</sequence>
<dbReference type="EMBL" id="PEDL01000001">
    <property type="protein sequence ID" value="PHV72124.1"/>
    <property type="molecule type" value="Genomic_DNA"/>
</dbReference>
<proteinExistence type="predicted"/>
<gene>
    <name evidence="1" type="ORF">CS063_01195</name>
</gene>
<evidence type="ECO:0000313" key="2">
    <source>
        <dbReference type="Proteomes" id="UP000224460"/>
    </source>
</evidence>
<comment type="caution">
    <text evidence="1">The sequence shown here is derived from an EMBL/GenBank/DDBJ whole genome shotgun (WGS) entry which is preliminary data.</text>
</comment>
<organism evidence="1 2">
    <name type="scientific">Sporanaerobium hydrogeniformans</name>
    <dbReference type="NCBI Taxonomy" id="3072179"/>
    <lineage>
        <taxon>Bacteria</taxon>
        <taxon>Bacillati</taxon>
        <taxon>Bacillota</taxon>
        <taxon>Clostridia</taxon>
        <taxon>Lachnospirales</taxon>
        <taxon>Lachnospiraceae</taxon>
        <taxon>Sporanaerobium</taxon>
    </lineage>
</organism>
<keyword evidence="2" id="KW-1185">Reference proteome</keyword>
<evidence type="ECO:0000313" key="1">
    <source>
        <dbReference type="EMBL" id="PHV72124.1"/>
    </source>
</evidence>
<name>A0AC61DFX8_9FIRM</name>
<protein>
    <submittedName>
        <fullName evidence="1">Electron transport complex protein RnfC</fullName>
    </submittedName>
</protein>
<reference evidence="1" key="1">
    <citation type="submission" date="2017-10" db="EMBL/GenBank/DDBJ databases">
        <title>Genome sequence of cellulolytic Lachnospiraceae bacterium XHS1971 isolated from hotspring sediment.</title>
        <authorList>
            <person name="Vasudevan G."/>
            <person name="Joshi A.J."/>
            <person name="Hivarkar S."/>
            <person name="Lanjekar V.B."/>
            <person name="Dhakephalkar P.K."/>
            <person name="Dagar S."/>
        </authorList>
    </citation>
    <scope>NUCLEOTIDE SEQUENCE</scope>
    <source>
        <strain evidence="1">XHS1971</strain>
    </source>
</reference>
<dbReference type="Proteomes" id="UP000224460">
    <property type="component" value="Unassembled WGS sequence"/>
</dbReference>
<accession>A0AC61DFX8</accession>